<dbReference type="EMBL" id="VNIQ01000015">
    <property type="protein sequence ID" value="TYQ00565.1"/>
    <property type="molecule type" value="Genomic_DNA"/>
</dbReference>
<evidence type="ECO:0000256" key="5">
    <source>
        <dbReference type="ARBA" id="ARBA00022827"/>
    </source>
</evidence>
<dbReference type="Pfam" id="PF07992">
    <property type="entry name" value="Pyr_redox_2"/>
    <property type="match status" value="1"/>
</dbReference>
<dbReference type="PIRSF" id="PIRSF000362">
    <property type="entry name" value="FNR"/>
    <property type="match status" value="1"/>
</dbReference>
<keyword evidence="7" id="KW-0560">Oxidoreductase</keyword>
<evidence type="ECO:0000256" key="8">
    <source>
        <dbReference type="ARBA" id="ARBA00047776"/>
    </source>
</evidence>
<feature type="binding site" evidence="9">
    <location>
        <position position="36"/>
    </location>
    <ligand>
        <name>FAD</name>
        <dbReference type="ChEBI" id="CHEBI:57692"/>
    </ligand>
</feature>
<keyword evidence="6 10" id="KW-0521">NADP</keyword>
<sequence>MSTFRIAVVGSGPSGSYCAQLLSEESDQPIEVDVFEQLPAPFGLVRYGVAPDHPKIKSITMSFSEVFEETPGVRLLGNVRVGVDITSSELRSHYDGVVFASGAPLDRRLGVPGEDLAGAHAVRDFVSWYGGHPDTPSNAFVLDGHRAVVIGVGNVALDAARMLVRTTEDLRATDVPQHIVEAFTASTFSEVVIVGRRGPAYAKFTNKEFIELLDLENCDVIIDPDDLELDAAQQEYLDSNPAATRLFASFRKAAERGALGRKYRIRFVFDRTPVEFLGEDGSVSGVRLAKTSDPTVTETLDTELVFRSVGYMGKAVPGLPFDTETATVPHRDSRVIDGEEEVPGVYIAGWIKRGPTGVVGTNRRCALDTVTSILEDIGSKSSSASASTVVDELLRSRGVQVVDWAAWRRIDEAERAAGESTGRERVKLHDRNEMLQFAAGDVIRLG</sequence>
<comment type="cofactor">
    <cofactor evidence="1 9">
        <name>FAD</name>
        <dbReference type="ChEBI" id="CHEBI:57692"/>
    </cofactor>
</comment>
<dbReference type="InterPro" id="IPR036188">
    <property type="entry name" value="FAD/NAD-bd_sf"/>
</dbReference>
<organism evidence="12">
    <name type="scientific">Nocardia globerula</name>
    <dbReference type="NCBI Taxonomy" id="1818"/>
    <lineage>
        <taxon>Bacteria</taxon>
        <taxon>Bacillati</taxon>
        <taxon>Actinomycetota</taxon>
        <taxon>Actinomycetes</taxon>
        <taxon>Mycobacteriales</taxon>
        <taxon>Nocardiaceae</taxon>
        <taxon>Nocardia</taxon>
    </lineage>
</organism>
<evidence type="ECO:0000256" key="10">
    <source>
        <dbReference type="PIRSR" id="PIRSR000362-2"/>
    </source>
</evidence>
<comment type="caution">
    <text evidence="12">The sequence shown here is derived from an EMBL/GenBank/DDBJ whole genome shotgun (WGS) entry which is preliminary data.</text>
</comment>
<feature type="binding site" evidence="9">
    <location>
        <position position="14"/>
    </location>
    <ligand>
        <name>FAD</name>
        <dbReference type="ChEBI" id="CHEBI:57692"/>
    </ligand>
</feature>
<comment type="catalytic activity">
    <reaction evidence="8">
        <text>2 reduced [2Fe-2S]-[ferredoxin] + NADP(+) + H(+) = 2 oxidized [2Fe-2S]-[ferredoxin] + NADPH</text>
        <dbReference type="Rhea" id="RHEA:20125"/>
        <dbReference type="Rhea" id="RHEA-COMP:10000"/>
        <dbReference type="Rhea" id="RHEA-COMP:10001"/>
        <dbReference type="ChEBI" id="CHEBI:15378"/>
        <dbReference type="ChEBI" id="CHEBI:33737"/>
        <dbReference type="ChEBI" id="CHEBI:33738"/>
        <dbReference type="ChEBI" id="CHEBI:57783"/>
        <dbReference type="ChEBI" id="CHEBI:58349"/>
        <dbReference type="EC" id="1.18.1.2"/>
    </reaction>
</comment>
<dbReference type="PANTHER" id="PTHR48467">
    <property type="entry name" value="GLUTAMATE SYNTHASE 1 [NADH], CHLOROPLASTIC-LIKE"/>
    <property type="match status" value="1"/>
</dbReference>
<evidence type="ECO:0000256" key="9">
    <source>
        <dbReference type="PIRSR" id="PIRSR000362-1"/>
    </source>
</evidence>
<evidence type="ECO:0000256" key="3">
    <source>
        <dbReference type="ARBA" id="ARBA00013223"/>
    </source>
</evidence>
<dbReference type="Gene3D" id="3.40.50.720">
    <property type="entry name" value="NAD(P)-binding Rossmann-like Domain"/>
    <property type="match status" value="1"/>
</dbReference>
<dbReference type="EC" id="1.18.1.2" evidence="3"/>
<dbReference type="InterPro" id="IPR021163">
    <property type="entry name" value="Ferredox_Rdtase_adrenod"/>
</dbReference>
<comment type="similarity">
    <text evidence="2">Belongs to the ferredoxin--NADP reductase type 1 family.</text>
</comment>
<evidence type="ECO:0000256" key="4">
    <source>
        <dbReference type="ARBA" id="ARBA00022630"/>
    </source>
</evidence>
<dbReference type="InterPro" id="IPR055275">
    <property type="entry name" value="Ferredox_Rdtase"/>
</dbReference>
<feature type="binding site" evidence="9">
    <location>
        <position position="81"/>
    </location>
    <ligand>
        <name>FAD</name>
        <dbReference type="ChEBI" id="CHEBI:57692"/>
    </ligand>
</feature>
<evidence type="ECO:0000256" key="7">
    <source>
        <dbReference type="ARBA" id="ARBA00023002"/>
    </source>
</evidence>
<evidence type="ECO:0000259" key="11">
    <source>
        <dbReference type="Pfam" id="PF07992"/>
    </source>
</evidence>
<feature type="domain" description="FAD/NAD(P)-binding" evidence="11">
    <location>
        <begin position="4"/>
        <end position="168"/>
    </location>
</feature>
<name>A0A652YH36_NOCGL</name>
<dbReference type="InterPro" id="IPR023753">
    <property type="entry name" value="FAD/NAD-binding_dom"/>
</dbReference>
<feature type="binding site" evidence="10">
    <location>
        <begin position="196"/>
        <end position="197"/>
    </location>
    <ligand>
        <name>NADP(+)</name>
        <dbReference type="ChEBI" id="CHEBI:58349"/>
    </ligand>
</feature>
<feature type="binding site" evidence="9">
    <location>
        <position position="44"/>
    </location>
    <ligand>
        <name>FAD</name>
        <dbReference type="ChEBI" id="CHEBI:57692"/>
    </ligand>
</feature>
<dbReference type="GO" id="GO:0004324">
    <property type="term" value="F:ferredoxin-NADP+ reductase activity"/>
    <property type="evidence" value="ECO:0007669"/>
    <property type="project" value="UniProtKB-EC"/>
</dbReference>
<proteinExistence type="inferred from homology"/>
<dbReference type="AlphaFoldDB" id="A0A652YH36"/>
<keyword evidence="5 9" id="KW-0274">FAD</keyword>
<feature type="binding site" evidence="9">
    <location>
        <position position="350"/>
    </location>
    <ligand>
        <name>FAD</name>
        <dbReference type="ChEBI" id="CHEBI:57692"/>
    </ligand>
</feature>
<evidence type="ECO:0000256" key="2">
    <source>
        <dbReference type="ARBA" id="ARBA00008312"/>
    </source>
</evidence>
<protein>
    <recommendedName>
        <fullName evidence="3">ferredoxin--NADP(+) reductase</fullName>
        <ecNumber evidence="3">1.18.1.2</ecNumber>
    </recommendedName>
</protein>
<evidence type="ECO:0000313" key="12">
    <source>
        <dbReference type="EMBL" id="TYQ00565.1"/>
    </source>
</evidence>
<feature type="binding site" evidence="10">
    <location>
        <position position="357"/>
    </location>
    <ligand>
        <name>NADP(+)</name>
        <dbReference type="ChEBI" id="CHEBI:58349"/>
    </ligand>
</feature>
<evidence type="ECO:0000256" key="1">
    <source>
        <dbReference type="ARBA" id="ARBA00001974"/>
    </source>
</evidence>
<evidence type="ECO:0000256" key="6">
    <source>
        <dbReference type="ARBA" id="ARBA00022857"/>
    </source>
</evidence>
<dbReference type="PANTHER" id="PTHR48467:SF1">
    <property type="entry name" value="GLUTAMATE SYNTHASE 1 [NADH], CHLOROPLASTIC-LIKE"/>
    <property type="match status" value="1"/>
</dbReference>
<reference evidence="12" key="1">
    <citation type="submission" date="2019-07" db="EMBL/GenBank/DDBJ databases">
        <title>Genomic Encyclopedia of Type Strains, Phase IV (KMG-IV): sequencing the most valuable type-strain genomes for metagenomic binning, comparative biology and taxonomic classification.</title>
        <authorList>
            <person name="Goeker M."/>
        </authorList>
    </citation>
    <scope>NUCLEOTIDE SEQUENCE</scope>
    <source>
        <strain evidence="12">DSM 44596</strain>
    </source>
</reference>
<feature type="binding site" evidence="10">
    <location>
        <position position="208"/>
    </location>
    <ligand>
        <name>NADP(+)</name>
        <dbReference type="ChEBI" id="CHEBI:58349"/>
    </ligand>
</feature>
<gene>
    <name evidence="12" type="ORF">FNL38_11511</name>
</gene>
<accession>A0A652YH36</accession>
<dbReference type="SUPFAM" id="SSF51971">
    <property type="entry name" value="Nucleotide-binding domain"/>
    <property type="match status" value="2"/>
</dbReference>
<dbReference type="Gene3D" id="3.50.50.60">
    <property type="entry name" value="FAD/NAD(P)-binding domain"/>
    <property type="match status" value="1"/>
</dbReference>
<keyword evidence="4" id="KW-0285">Flavoprotein</keyword>
<dbReference type="PRINTS" id="PR00419">
    <property type="entry name" value="ADXRDTASE"/>
</dbReference>